<dbReference type="PRINTS" id="PR00080">
    <property type="entry name" value="SDRFAMILY"/>
</dbReference>
<evidence type="ECO:0000256" key="2">
    <source>
        <dbReference type="ARBA" id="ARBA00023002"/>
    </source>
</evidence>
<protein>
    <submittedName>
        <fullName evidence="4">Uncharacterized protein</fullName>
    </submittedName>
</protein>
<name>A0AAN9VLT4_9ORTH</name>
<evidence type="ECO:0000256" key="3">
    <source>
        <dbReference type="RuleBase" id="RU000363"/>
    </source>
</evidence>
<dbReference type="SUPFAM" id="SSF51735">
    <property type="entry name" value="NAD(P)-binding Rossmann-fold domains"/>
    <property type="match status" value="1"/>
</dbReference>
<organism evidence="4 5">
    <name type="scientific">Gryllus longicercus</name>
    <dbReference type="NCBI Taxonomy" id="2509291"/>
    <lineage>
        <taxon>Eukaryota</taxon>
        <taxon>Metazoa</taxon>
        <taxon>Ecdysozoa</taxon>
        <taxon>Arthropoda</taxon>
        <taxon>Hexapoda</taxon>
        <taxon>Insecta</taxon>
        <taxon>Pterygota</taxon>
        <taxon>Neoptera</taxon>
        <taxon>Polyneoptera</taxon>
        <taxon>Orthoptera</taxon>
        <taxon>Ensifera</taxon>
        <taxon>Gryllidea</taxon>
        <taxon>Grylloidea</taxon>
        <taxon>Gryllidae</taxon>
        <taxon>Gryllinae</taxon>
        <taxon>Gryllus</taxon>
    </lineage>
</organism>
<proteinExistence type="inferred from homology"/>
<dbReference type="Gene3D" id="3.40.50.720">
    <property type="entry name" value="NAD(P)-binding Rossmann-like Domain"/>
    <property type="match status" value="1"/>
</dbReference>
<dbReference type="Proteomes" id="UP001378592">
    <property type="component" value="Unassembled WGS sequence"/>
</dbReference>
<evidence type="ECO:0000313" key="4">
    <source>
        <dbReference type="EMBL" id="KAK7864260.1"/>
    </source>
</evidence>
<dbReference type="InterPro" id="IPR002347">
    <property type="entry name" value="SDR_fam"/>
</dbReference>
<keyword evidence="5" id="KW-1185">Reference proteome</keyword>
<dbReference type="AlphaFoldDB" id="A0AAN9VLT4"/>
<dbReference type="PANTHER" id="PTHR43115">
    <property type="entry name" value="DEHYDROGENASE/REDUCTASE SDR FAMILY MEMBER 11"/>
    <property type="match status" value="1"/>
</dbReference>
<dbReference type="Pfam" id="PF00106">
    <property type="entry name" value="adh_short"/>
    <property type="match status" value="1"/>
</dbReference>
<keyword evidence="2" id="KW-0560">Oxidoreductase</keyword>
<dbReference type="PANTHER" id="PTHR43115:SF4">
    <property type="entry name" value="DEHYDROGENASE_REDUCTASE SDR FAMILY MEMBER 11"/>
    <property type="match status" value="1"/>
</dbReference>
<comment type="caution">
    <text evidence="4">The sequence shown here is derived from an EMBL/GenBank/DDBJ whole genome shotgun (WGS) entry which is preliminary data.</text>
</comment>
<sequence>MERWRGRVAVVTGASAGIGAAIAYQLQDAGLTVVALARRKEKIQEAVAAARRGAEGRGRVPIGGKAATQGALHCLKCDVSREEDVLAAFKWVKDNLGVVHLLVNNAGVVGEQKLSEVESQEIKRIMDTNVLGLSICTREAIQLMKEKGVDDGQIIHIGSICGHMQCGLFPSAFYYASKHAVRVLLEGLRKELVAAKSRIRVMEISPGSVFTEILDDMKIITAEMRFKDPYLWAEDIADIVLYVTSAPPHVQIHEVIVVPTGETM</sequence>
<reference evidence="4 5" key="1">
    <citation type="submission" date="2024-03" db="EMBL/GenBank/DDBJ databases">
        <title>The genome assembly and annotation of the cricket Gryllus longicercus Weissman &amp; Gray.</title>
        <authorList>
            <person name="Szrajer S."/>
            <person name="Gray D."/>
            <person name="Ylla G."/>
        </authorList>
    </citation>
    <scope>NUCLEOTIDE SEQUENCE [LARGE SCALE GENOMIC DNA]</scope>
    <source>
        <strain evidence="4">DAG 2021-001</strain>
        <tissue evidence="4">Whole body minus gut</tissue>
    </source>
</reference>
<dbReference type="EMBL" id="JAZDUA010000207">
    <property type="protein sequence ID" value="KAK7864260.1"/>
    <property type="molecule type" value="Genomic_DNA"/>
</dbReference>
<dbReference type="FunFam" id="3.40.50.720:FF:000047">
    <property type="entry name" value="NADP-dependent L-serine/L-allo-threonine dehydrogenase"/>
    <property type="match status" value="1"/>
</dbReference>
<dbReference type="InterPro" id="IPR036291">
    <property type="entry name" value="NAD(P)-bd_dom_sf"/>
</dbReference>
<accession>A0AAN9VLT4</accession>
<dbReference type="PRINTS" id="PR00081">
    <property type="entry name" value="GDHRDH"/>
</dbReference>
<evidence type="ECO:0000313" key="5">
    <source>
        <dbReference type="Proteomes" id="UP001378592"/>
    </source>
</evidence>
<evidence type="ECO:0000256" key="1">
    <source>
        <dbReference type="ARBA" id="ARBA00006484"/>
    </source>
</evidence>
<dbReference type="GO" id="GO:0016616">
    <property type="term" value="F:oxidoreductase activity, acting on the CH-OH group of donors, NAD or NADP as acceptor"/>
    <property type="evidence" value="ECO:0007669"/>
    <property type="project" value="UniProtKB-ARBA"/>
</dbReference>
<gene>
    <name evidence="4" type="ORF">R5R35_009523</name>
</gene>
<comment type="similarity">
    <text evidence="1 3">Belongs to the short-chain dehydrogenases/reductases (SDR) family.</text>
</comment>